<evidence type="ECO:0000313" key="1">
    <source>
        <dbReference type="EMBL" id="KAF9487019.1"/>
    </source>
</evidence>
<dbReference type="Proteomes" id="UP000807025">
    <property type="component" value="Unassembled WGS sequence"/>
</dbReference>
<gene>
    <name evidence="1" type="ORF">BDN71DRAFT_1458913</name>
</gene>
<reference evidence="1" key="1">
    <citation type="submission" date="2020-11" db="EMBL/GenBank/DDBJ databases">
        <authorList>
            <consortium name="DOE Joint Genome Institute"/>
            <person name="Ahrendt S."/>
            <person name="Riley R."/>
            <person name="Andreopoulos W."/>
            <person name="Labutti K."/>
            <person name="Pangilinan J."/>
            <person name="Ruiz-Duenas F.J."/>
            <person name="Barrasa J.M."/>
            <person name="Sanchez-Garcia M."/>
            <person name="Camarero S."/>
            <person name="Miyauchi S."/>
            <person name="Serrano A."/>
            <person name="Linde D."/>
            <person name="Babiker R."/>
            <person name="Drula E."/>
            <person name="Ayuso-Fernandez I."/>
            <person name="Pacheco R."/>
            <person name="Padilla G."/>
            <person name="Ferreira P."/>
            <person name="Barriuso J."/>
            <person name="Kellner H."/>
            <person name="Castanera R."/>
            <person name="Alfaro M."/>
            <person name="Ramirez L."/>
            <person name="Pisabarro A.G."/>
            <person name="Kuo A."/>
            <person name="Tritt A."/>
            <person name="Lipzen A."/>
            <person name="He G."/>
            <person name="Yan M."/>
            <person name="Ng V."/>
            <person name="Cullen D."/>
            <person name="Martin F."/>
            <person name="Rosso M.-N."/>
            <person name="Henrissat B."/>
            <person name="Hibbett D."/>
            <person name="Martinez A.T."/>
            <person name="Grigoriev I.V."/>
        </authorList>
    </citation>
    <scope>NUCLEOTIDE SEQUENCE</scope>
    <source>
        <strain evidence="1">ATCC 90797</strain>
    </source>
</reference>
<accession>A0A9P5ZIJ3</accession>
<dbReference type="CDD" id="cd20228">
    <property type="entry name" value="PFM_TDP-like"/>
    <property type="match status" value="1"/>
</dbReference>
<organism evidence="1 2">
    <name type="scientific">Pleurotus eryngii</name>
    <name type="common">Boletus of the steppes</name>
    <dbReference type="NCBI Taxonomy" id="5323"/>
    <lineage>
        <taxon>Eukaryota</taxon>
        <taxon>Fungi</taxon>
        <taxon>Dikarya</taxon>
        <taxon>Basidiomycota</taxon>
        <taxon>Agaricomycotina</taxon>
        <taxon>Agaricomycetes</taxon>
        <taxon>Agaricomycetidae</taxon>
        <taxon>Agaricales</taxon>
        <taxon>Pleurotineae</taxon>
        <taxon>Pleurotaceae</taxon>
        <taxon>Pleurotus</taxon>
    </lineage>
</organism>
<keyword evidence="2" id="KW-1185">Reference proteome</keyword>
<sequence length="273" mass="30981">MHPRHLLQGLTLSKDSSTSELMARFKTTWEDLAHLGYSRDDVWNTLNKKRGGTMRGPLDGGIALNEGVALQWAWYCYNDYKGPASPKEPVYRTANEDEVLWEYNNTTEDHVKGKWTGSWKNTEHVSTTITRNAGISIGGGFDVPNAFNRGVDFRLSQDEQTKFHEDVVHFSHDWSVVVEPGQHLRLVRKKITMSATQEFQVPYGLANTPEDRIATNGRPWGEYLILPYSLNATLDTPSKVMLITCILRKEEYVHVLQDIAANNVVSETPLFVE</sequence>
<dbReference type="EMBL" id="MU154836">
    <property type="protein sequence ID" value="KAF9487019.1"/>
    <property type="molecule type" value="Genomic_DNA"/>
</dbReference>
<name>A0A9P5ZIJ3_PLEER</name>
<comment type="caution">
    <text evidence="1">The sequence shown here is derived from an EMBL/GenBank/DDBJ whole genome shotgun (WGS) entry which is preliminary data.</text>
</comment>
<dbReference type="OrthoDB" id="3031013at2759"/>
<protein>
    <submittedName>
        <fullName evidence="1">Uncharacterized protein</fullName>
    </submittedName>
</protein>
<proteinExistence type="predicted"/>
<evidence type="ECO:0000313" key="2">
    <source>
        <dbReference type="Proteomes" id="UP000807025"/>
    </source>
</evidence>
<dbReference type="AlphaFoldDB" id="A0A9P5ZIJ3"/>